<dbReference type="InParanoid" id="A0A6P8ZZS2"/>
<evidence type="ECO:0000313" key="1">
    <source>
        <dbReference type="Proteomes" id="UP000515158"/>
    </source>
</evidence>
<name>A0A6P8ZZS2_THRPL</name>
<dbReference type="RefSeq" id="XP_034250952.1">
    <property type="nucleotide sequence ID" value="XM_034395061.1"/>
</dbReference>
<dbReference type="Proteomes" id="UP000515158">
    <property type="component" value="Unplaced"/>
</dbReference>
<gene>
    <name evidence="2" type="primary">LOC117651239</name>
</gene>
<dbReference type="GeneID" id="117651239"/>
<proteinExistence type="predicted"/>
<protein>
    <submittedName>
        <fullName evidence="2">Uncharacterized protein LOC117651239</fullName>
    </submittedName>
</protein>
<dbReference type="OrthoDB" id="5979489at2759"/>
<organism evidence="2">
    <name type="scientific">Thrips palmi</name>
    <name type="common">Melon thrips</name>
    <dbReference type="NCBI Taxonomy" id="161013"/>
    <lineage>
        <taxon>Eukaryota</taxon>
        <taxon>Metazoa</taxon>
        <taxon>Ecdysozoa</taxon>
        <taxon>Arthropoda</taxon>
        <taxon>Hexapoda</taxon>
        <taxon>Insecta</taxon>
        <taxon>Pterygota</taxon>
        <taxon>Neoptera</taxon>
        <taxon>Paraneoptera</taxon>
        <taxon>Thysanoptera</taxon>
        <taxon>Terebrantia</taxon>
        <taxon>Thripoidea</taxon>
        <taxon>Thripidae</taxon>
        <taxon>Thrips</taxon>
    </lineage>
</organism>
<dbReference type="AlphaFoldDB" id="A0A6P8ZZS2"/>
<evidence type="ECO:0000313" key="2">
    <source>
        <dbReference type="RefSeq" id="XP_034250952.1"/>
    </source>
</evidence>
<keyword evidence="1" id="KW-1185">Reference proteome</keyword>
<dbReference type="KEGG" id="tpal:117651239"/>
<sequence length="422" mass="46841">MIPQLDLFKKKPVQACITGRHLEKVKPLSALPEKPDVIEFLSPGRPLHYLDINNLIFRVVVSLKREAGGDMAAATKDYSVVDVPLHSITSQCEIFLSEEPATKWPHLYNYKSVLDIYTTAGKDAREGPLSTVIVKPDKSGTDTGDDSAWAEREAIFNASQKVELMGRLRADICNLQDGAFVLDNVPLRVKMTLAPQSFYLWSKDANHTDVKMAFHDAELYVPYFVGNAEMAIGIDMALTQQPATYHYKSSQLKVFVHPIQTPNLTIPVAFSGKLPSTVMFAMVDAANYNGNVSANPYDFVHSGLQELTFLCNGTERRFLMNMDLAQGCSTVVHSMYADLGHDLEEAGGHLFNVESLKNGKFVCAVDLTIDHSGRMIQNLDRFGNIGIQGRFKTAPTRALCVILYAQYDSTMEISSSRQVSVY</sequence>
<accession>A0A6P8ZZS2</accession>
<reference evidence="2" key="1">
    <citation type="submission" date="2025-08" db="UniProtKB">
        <authorList>
            <consortium name="RefSeq"/>
        </authorList>
    </citation>
    <scope>IDENTIFICATION</scope>
    <source>
        <tissue evidence="2">Total insect</tissue>
    </source>
</reference>